<evidence type="ECO:0000259" key="5">
    <source>
        <dbReference type="Pfam" id="PF02775"/>
    </source>
</evidence>
<dbReference type="SUPFAM" id="SSF52467">
    <property type="entry name" value="DHS-like NAD/FAD-binding domain"/>
    <property type="match status" value="1"/>
</dbReference>
<feature type="domain" description="Thiamine pyrophosphate enzyme TPP-binding" evidence="5">
    <location>
        <begin position="439"/>
        <end position="591"/>
    </location>
</feature>
<keyword evidence="8" id="KW-1185">Reference proteome</keyword>
<dbReference type="NCBIfam" id="TIGR04377">
    <property type="entry name" value="myo_inos_iolD"/>
    <property type="match status" value="1"/>
</dbReference>
<dbReference type="PANTHER" id="PTHR18968:SF9">
    <property type="entry name" value="3D-(3,5_4)-TRIHYDROXYCYCLOHEXANE-1,2-DIONE HYDROLASE"/>
    <property type="match status" value="1"/>
</dbReference>
<dbReference type="InterPro" id="IPR030817">
    <property type="entry name" value="Myo_inos_IolD"/>
</dbReference>
<dbReference type="GO" id="GO:0102481">
    <property type="term" value="F:3D-(3,5/4)-trihydroxycyclohexane-1,2-dione hydrolase activity"/>
    <property type="evidence" value="ECO:0007669"/>
    <property type="project" value="UniProtKB-EC"/>
</dbReference>
<evidence type="ECO:0000259" key="4">
    <source>
        <dbReference type="Pfam" id="PF00205"/>
    </source>
</evidence>
<dbReference type="Pfam" id="PF02776">
    <property type="entry name" value="TPP_enzyme_N"/>
    <property type="match status" value="1"/>
</dbReference>
<evidence type="ECO:0000256" key="2">
    <source>
        <dbReference type="ARBA" id="ARBA00023052"/>
    </source>
</evidence>
<feature type="domain" description="Thiamine pyrophosphate enzyme central" evidence="4">
    <location>
        <begin position="219"/>
        <end position="353"/>
    </location>
</feature>
<evidence type="ECO:0000313" key="8">
    <source>
        <dbReference type="Proteomes" id="UP000642910"/>
    </source>
</evidence>
<dbReference type="PANTHER" id="PTHR18968">
    <property type="entry name" value="THIAMINE PYROPHOSPHATE ENZYMES"/>
    <property type="match status" value="1"/>
</dbReference>
<dbReference type="InterPro" id="IPR029061">
    <property type="entry name" value="THDP-binding"/>
</dbReference>
<dbReference type="InterPro" id="IPR000399">
    <property type="entry name" value="TPP-bd_CS"/>
</dbReference>
<dbReference type="CDD" id="cd07035">
    <property type="entry name" value="TPP_PYR_POX_like"/>
    <property type="match status" value="1"/>
</dbReference>
<comment type="similarity">
    <text evidence="1 3">Belongs to the TPP enzyme family.</text>
</comment>
<evidence type="ECO:0000256" key="3">
    <source>
        <dbReference type="RuleBase" id="RU362132"/>
    </source>
</evidence>
<evidence type="ECO:0000259" key="6">
    <source>
        <dbReference type="Pfam" id="PF02776"/>
    </source>
</evidence>
<comment type="caution">
    <text evidence="7">The sequence shown here is derived from an EMBL/GenBank/DDBJ whole genome shotgun (WGS) entry which is preliminary data.</text>
</comment>
<dbReference type="InterPro" id="IPR029035">
    <property type="entry name" value="DHS-like_NAD/FAD-binding_dom"/>
</dbReference>
<organism evidence="7 8">
    <name type="scientific">Alicyclobacillus mali</name>
    <name type="common">ex Roth et al. 2021</name>
    <dbReference type="NCBI Taxonomy" id="1123961"/>
    <lineage>
        <taxon>Bacteria</taxon>
        <taxon>Bacillati</taxon>
        <taxon>Bacillota</taxon>
        <taxon>Bacilli</taxon>
        <taxon>Bacillales</taxon>
        <taxon>Alicyclobacillaceae</taxon>
        <taxon>Alicyclobacillus</taxon>
    </lineage>
</organism>
<name>A0ABS0F0N1_9BACL</name>
<dbReference type="InterPro" id="IPR011766">
    <property type="entry name" value="TPP_enzyme_TPP-bd"/>
</dbReference>
<proteinExistence type="inferred from homology"/>
<dbReference type="PROSITE" id="PS00187">
    <property type="entry name" value="TPP_ENZYMES"/>
    <property type="match status" value="1"/>
</dbReference>
<dbReference type="Pfam" id="PF02775">
    <property type="entry name" value="TPP_enzyme_C"/>
    <property type="match status" value="1"/>
</dbReference>
<sequence length="636" mass="70204">MKTVRLTTAQALVRFLNQQYLWTDGEEIPFVTGVFHIFGHGNVLGIGQALQENPGRLQVIQGKNEQGMAHAAVAFARQSLRRKIWAVTTSVGPGSANLVTAAATAMANNIPVLLLPSDTFASRQPDPVLQQIEQEYSVAITTNDSLRPVSRYWDRITRPQQLMSSLIRAFEVLTNPALAGPVTLCICQDVQGEAFDFDERFFNKRVHYLERRTPTERELNQAISLIRKSRRPLIIVGGGAKYSGAAEVLMELSRKHQIPLAETQAGKSTVPSSFENNLGGIGVTGTRAANEIAAQADLIIGVGTRYTDFTTSSKTAFAWPQAAFLNINVNRMQTYKMDGAQVVADAKAALKAIADQLGDYRSNYGDQIARIRDKWWAERERLEKVRFKREGFTPEIEGQFSQKEMNEYADALGTELTQTAALLALNRAVPVNSVIVGAAGSLPGDLQRLWHTDAANGYHVEYGYSCMGYEIAGALGAKLAEPDREVYSLVGDGSFLMLHSELVTALQHGYKINVVVFDNSGFGCISNLQMEHGMPSYGCEFRDRDGRVMNIDYVKVAEGYGAKAYRVRTLEELEQAIHEAVEDDVSTLIEIKVLPKTMTKGYLNWWNVGVPEAAANPKVVLATAKHKEMAKEAKMY</sequence>
<dbReference type="RefSeq" id="WP_067850807.1">
    <property type="nucleotide sequence ID" value="NZ_JADPKZ010000028.1"/>
</dbReference>
<keyword evidence="7" id="KW-0378">Hydrolase</keyword>
<reference evidence="7 8" key="1">
    <citation type="submission" date="2020-11" db="EMBL/GenBank/DDBJ databases">
        <title>Genomic insight of Alicyclobacillus mali FL 18 reveals a new arsenic-resistant strain, with potential in environmental biotechnology.</title>
        <authorList>
            <person name="Fiorentino G."/>
            <person name="Gallo G."/>
            <person name="Aulitto M."/>
        </authorList>
    </citation>
    <scope>NUCLEOTIDE SEQUENCE [LARGE SCALE GENOMIC DNA]</scope>
    <source>
        <strain evidence="7 8">FL 18</strain>
    </source>
</reference>
<dbReference type="Pfam" id="PF00205">
    <property type="entry name" value="TPP_enzyme_M"/>
    <property type="match status" value="1"/>
</dbReference>
<accession>A0ABS0F0N1</accession>
<gene>
    <name evidence="7" type="primary">iolD</name>
    <name evidence="7" type="ORF">IW967_03025</name>
</gene>
<feature type="domain" description="Thiamine pyrophosphate enzyme N-terminal TPP-binding" evidence="6">
    <location>
        <begin position="34"/>
        <end position="132"/>
    </location>
</feature>
<evidence type="ECO:0000313" key="7">
    <source>
        <dbReference type="EMBL" id="MBF8376845.1"/>
    </source>
</evidence>
<dbReference type="EC" id="3.7.1.22" evidence="7"/>
<dbReference type="InterPro" id="IPR012001">
    <property type="entry name" value="Thiamin_PyroP_enz_TPP-bd_dom"/>
</dbReference>
<keyword evidence="2 3" id="KW-0786">Thiamine pyrophosphate</keyword>
<dbReference type="SUPFAM" id="SSF52518">
    <property type="entry name" value="Thiamin diphosphate-binding fold (THDP-binding)"/>
    <property type="match status" value="2"/>
</dbReference>
<dbReference type="Gene3D" id="3.40.50.970">
    <property type="match status" value="2"/>
</dbReference>
<dbReference type="Proteomes" id="UP000642910">
    <property type="component" value="Unassembled WGS sequence"/>
</dbReference>
<dbReference type="InterPro" id="IPR045229">
    <property type="entry name" value="TPP_enz"/>
</dbReference>
<evidence type="ECO:0000256" key="1">
    <source>
        <dbReference type="ARBA" id="ARBA00007812"/>
    </source>
</evidence>
<dbReference type="Gene3D" id="3.40.50.1220">
    <property type="entry name" value="TPP-binding domain"/>
    <property type="match status" value="1"/>
</dbReference>
<dbReference type="InterPro" id="IPR012000">
    <property type="entry name" value="Thiamin_PyroP_enz_cen_dom"/>
</dbReference>
<protein>
    <submittedName>
        <fullName evidence="7">3D-(3,5/4)-trihydroxycyclohexane-1,2-dione acylhydrolase (Decyclizing)</fullName>
        <ecNumber evidence="7">3.7.1.22</ecNumber>
    </submittedName>
</protein>
<dbReference type="EMBL" id="JADPKZ010000028">
    <property type="protein sequence ID" value="MBF8376845.1"/>
    <property type="molecule type" value="Genomic_DNA"/>
</dbReference>